<protein>
    <recommendedName>
        <fullName evidence="3">DUF2892 domain-containing protein</fullName>
    </recommendedName>
</protein>
<organism evidence="1 2">
    <name type="scientific">Pedobacter aquae</name>
    <dbReference type="NCBI Taxonomy" id="2605747"/>
    <lineage>
        <taxon>Bacteria</taxon>
        <taxon>Pseudomonadati</taxon>
        <taxon>Bacteroidota</taxon>
        <taxon>Sphingobacteriia</taxon>
        <taxon>Sphingobacteriales</taxon>
        <taxon>Sphingobacteriaceae</taxon>
        <taxon>Pedobacter</taxon>
    </lineage>
</organism>
<dbReference type="KEGG" id="pej:FYC62_00130"/>
<dbReference type="RefSeq" id="WP_039454300.1">
    <property type="nucleotide sequence ID" value="NZ_CP043329.1"/>
</dbReference>
<dbReference type="EMBL" id="CP043329">
    <property type="protein sequence ID" value="QEK50245.1"/>
    <property type="molecule type" value="Genomic_DNA"/>
</dbReference>
<reference evidence="1 2" key="1">
    <citation type="submission" date="2019-08" db="EMBL/GenBank/DDBJ databases">
        <title>Pedobacter sp. nov., isolated from Han river, South Korea.</title>
        <authorList>
            <person name="Lee D.-H."/>
            <person name="Kim Y.-S."/>
            <person name="Hwang E.-M."/>
            <person name="Le Tran T.C."/>
            <person name="Cha C.-J."/>
        </authorList>
    </citation>
    <scope>NUCLEOTIDE SEQUENCE [LARGE SCALE GENOMIC DNA]</scope>
    <source>
        <strain evidence="1 2">CJ43</strain>
    </source>
</reference>
<accession>A0A5C0VBW7</accession>
<evidence type="ECO:0000313" key="1">
    <source>
        <dbReference type="EMBL" id="QEK50245.1"/>
    </source>
</evidence>
<gene>
    <name evidence="1" type="ORF">FYC62_00130</name>
</gene>
<keyword evidence="2" id="KW-1185">Reference proteome</keyword>
<evidence type="ECO:0000313" key="2">
    <source>
        <dbReference type="Proteomes" id="UP000323653"/>
    </source>
</evidence>
<sequence length="96" mass="10540">MINTVEQLKNTLEDSLLKENINTNLSKTERILSIAGGTYIALKGLRNIFSHPFIAATELTLGYTLLNRGVSGYCAISEKLEHEPKGPEPVLVAENL</sequence>
<dbReference type="AlphaFoldDB" id="A0A5C0VBW7"/>
<dbReference type="Proteomes" id="UP000323653">
    <property type="component" value="Chromosome"/>
</dbReference>
<evidence type="ECO:0008006" key="3">
    <source>
        <dbReference type="Google" id="ProtNLM"/>
    </source>
</evidence>
<proteinExistence type="predicted"/>
<name>A0A5C0VBW7_9SPHI</name>